<dbReference type="InterPro" id="IPR015943">
    <property type="entry name" value="WD40/YVTN_repeat-like_dom_sf"/>
</dbReference>
<dbReference type="SMART" id="SM00320">
    <property type="entry name" value="WD40"/>
    <property type="match status" value="2"/>
</dbReference>
<feature type="repeat" description="WD" evidence="3">
    <location>
        <begin position="13"/>
        <end position="42"/>
    </location>
</feature>
<dbReference type="InterPro" id="IPR036322">
    <property type="entry name" value="WD40_repeat_dom_sf"/>
</dbReference>
<proteinExistence type="predicted"/>
<dbReference type="PROSITE" id="PS50082">
    <property type="entry name" value="WD_REPEATS_2"/>
    <property type="match status" value="2"/>
</dbReference>
<feature type="repeat" description="WD" evidence="3">
    <location>
        <begin position="88"/>
        <end position="119"/>
    </location>
</feature>
<evidence type="ECO:0000256" key="2">
    <source>
        <dbReference type="ARBA" id="ARBA00022737"/>
    </source>
</evidence>
<dbReference type="InterPro" id="IPR040324">
    <property type="entry name" value="WDR44/Dgr2"/>
</dbReference>
<evidence type="ECO:0008006" key="5">
    <source>
        <dbReference type="Google" id="ProtNLM"/>
    </source>
</evidence>
<dbReference type="PANTHER" id="PTHR14221">
    <property type="entry name" value="WD REPEAT DOMAIN 44"/>
    <property type="match status" value="1"/>
</dbReference>
<name>A0A2N9FXT5_FAGSY</name>
<evidence type="ECO:0000313" key="4">
    <source>
        <dbReference type="EMBL" id="SPC91809.1"/>
    </source>
</evidence>
<dbReference type="EMBL" id="OIVN01001256">
    <property type="protein sequence ID" value="SPC91809.1"/>
    <property type="molecule type" value="Genomic_DNA"/>
</dbReference>
<dbReference type="PROSITE" id="PS50294">
    <property type="entry name" value="WD_REPEATS_REGION"/>
    <property type="match status" value="1"/>
</dbReference>
<sequence>MDLLPAGWRTSHFSPDGQYLASGGEDGVVCIWRVTSADASYKDLMVEGNSGIKVKGGKSAFGGIKTSHASILIPDKVFHIEESPLQEFYGHSSDVLDLSWSNSNCLLSSSMDKTVRLWQKSQDTISITDDESGGCSDIDDVETEANQMGAEVNSLRKKRIYCRLGCMCKNGGEDALKCSTQGRANNGRKGLRDGVGGSVGDLFCLAGSFIFAVQQMDWVRSGFFGRKKCWILIFTRNFLRRELWKNLECFRNSVGQSPWLIVGDFNVVKSPCEKLGGNVSGYENDFLQCLNSLEIDDYPAGILVYVAGNRSRGDVKAWVKNTILYSAVSEALAVSTLEFVLDMDWAASRL</sequence>
<evidence type="ECO:0000256" key="1">
    <source>
        <dbReference type="ARBA" id="ARBA00022574"/>
    </source>
</evidence>
<organism evidence="4">
    <name type="scientific">Fagus sylvatica</name>
    <name type="common">Beechnut</name>
    <dbReference type="NCBI Taxonomy" id="28930"/>
    <lineage>
        <taxon>Eukaryota</taxon>
        <taxon>Viridiplantae</taxon>
        <taxon>Streptophyta</taxon>
        <taxon>Embryophyta</taxon>
        <taxon>Tracheophyta</taxon>
        <taxon>Spermatophyta</taxon>
        <taxon>Magnoliopsida</taxon>
        <taxon>eudicotyledons</taxon>
        <taxon>Gunneridae</taxon>
        <taxon>Pentapetalae</taxon>
        <taxon>rosids</taxon>
        <taxon>fabids</taxon>
        <taxon>Fagales</taxon>
        <taxon>Fagaceae</taxon>
        <taxon>Fagus</taxon>
    </lineage>
</organism>
<dbReference type="Pfam" id="PF00400">
    <property type="entry name" value="WD40"/>
    <property type="match status" value="2"/>
</dbReference>
<dbReference type="SUPFAM" id="SSF50978">
    <property type="entry name" value="WD40 repeat-like"/>
    <property type="match status" value="1"/>
</dbReference>
<dbReference type="AlphaFoldDB" id="A0A2N9FXT5"/>
<evidence type="ECO:0000256" key="3">
    <source>
        <dbReference type="PROSITE-ProRule" id="PRU00221"/>
    </source>
</evidence>
<keyword evidence="1 3" id="KW-0853">WD repeat</keyword>
<dbReference type="InterPro" id="IPR001680">
    <property type="entry name" value="WD40_rpt"/>
</dbReference>
<accession>A0A2N9FXT5</accession>
<keyword evidence="2" id="KW-0677">Repeat</keyword>
<reference evidence="4" key="1">
    <citation type="submission" date="2018-02" db="EMBL/GenBank/DDBJ databases">
        <authorList>
            <person name="Cohen D.B."/>
            <person name="Kent A.D."/>
        </authorList>
    </citation>
    <scope>NUCLEOTIDE SEQUENCE</scope>
</reference>
<protein>
    <recommendedName>
        <fullName evidence="5">Endonuclease/exonuclease/phosphatase domain-containing protein</fullName>
    </recommendedName>
</protein>
<gene>
    <name evidence="4" type="ORF">FSB_LOCUS19691</name>
</gene>
<dbReference type="PANTHER" id="PTHR14221:SF31">
    <property type="entry name" value="TRANSDUCIN_WD40 REPEAT-LIKE SUPERFAMILY PROTEIN"/>
    <property type="match status" value="1"/>
</dbReference>
<dbReference type="Gene3D" id="2.130.10.10">
    <property type="entry name" value="YVTN repeat-like/Quinoprotein amine dehydrogenase"/>
    <property type="match status" value="1"/>
</dbReference>